<dbReference type="AlphaFoldDB" id="A0AAD9KRX9"/>
<evidence type="ECO:0000313" key="2">
    <source>
        <dbReference type="Proteomes" id="UP001209878"/>
    </source>
</evidence>
<accession>A0AAD9KRX9</accession>
<comment type="caution">
    <text evidence="1">The sequence shown here is derived from an EMBL/GenBank/DDBJ whole genome shotgun (WGS) entry which is preliminary data.</text>
</comment>
<evidence type="ECO:0000313" key="1">
    <source>
        <dbReference type="EMBL" id="KAK2175740.1"/>
    </source>
</evidence>
<name>A0AAD9KRX9_RIDPI</name>
<organism evidence="1 2">
    <name type="scientific">Ridgeia piscesae</name>
    <name type="common">Tubeworm</name>
    <dbReference type="NCBI Taxonomy" id="27915"/>
    <lineage>
        <taxon>Eukaryota</taxon>
        <taxon>Metazoa</taxon>
        <taxon>Spiralia</taxon>
        <taxon>Lophotrochozoa</taxon>
        <taxon>Annelida</taxon>
        <taxon>Polychaeta</taxon>
        <taxon>Sedentaria</taxon>
        <taxon>Canalipalpata</taxon>
        <taxon>Sabellida</taxon>
        <taxon>Siboglinidae</taxon>
        <taxon>Ridgeia</taxon>
    </lineage>
</organism>
<gene>
    <name evidence="1" type="ORF">NP493_711g02043</name>
</gene>
<proteinExistence type="predicted"/>
<keyword evidence="2" id="KW-1185">Reference proteome</keyword>
<sequence>MYIYHDFSCQIHCLVLIRLQDYTRRWFLYKLSGSSDTSAAVSSCISNVVPSMHTDTLLPLLFSASTVCVLYTIKWSSFSSGNSSVTERTLHLHLQTFDFAICPVLPNRKHLSNLNLCACGACLPSQRQHCCLLTLF</sequence>
<reference evidence="1" key="1">
    <citation type="journal article" date="2023" name="Mol. Biol. Evol.">
        <title>Third-Generation Sequencing Reveals the Adaptive Role of the Epigenome in Three Deep-Sea Polychaetes.</title>
        <authorList>
            <person name="Perez M."/>
            <person name="Aroh O."/>
            <person name="Sun Y."/>
            <person name="Lan Y."/>
            <person name="Juniper S.K."/>
            <person name="Young C.R."/>
            <person name="Angers B."/>
            <person name="Qian P.Y."/>
        </authorList>
    </citation>
    <scope>NUCLEOTIDE SEQUENCE</scope>
    <source>
        <strain evidence="1">R07B-5</strain>
    </source>
</reference>
<protein>
    <submittedName>
        <fullName evidence="1">Uncharacterized protein</fullName>
    </submittedName>
</protein>
<dbReference type="Proteomes" id="UP001209878">
    <property type="component" value="Unassembled WGS sequence"/>
</dbReference>
<dbReference type="EMBL" id="JAODUO010000710">
    <property type="protein sequence ID" value="KAK2175740.1"/>
    <property type="molecule type" value="Genomic_DNA"/>
</dbReference>